<evidence type="ECO:0000313" key="3">
    <source>
        <dbReference type="Proteomes" id="UP001549773"/>
    </source>
</evidence>
<dbReference type="InterPro" id="IPR047801">
    <property type="entry name" value="Peptidase_C45"/>
</dbReference>
<dbReference type="Proteomes" id="UP001549773">
    <property type="component" value="Unassembled WGS sequence"/>
</dbReference>
<dbReference type="EMBL" id="JBEWYP010000005">
    <property type="protein sequence ID" value="MET7029785.1"/>
    <property type="molecule type" value="Genomic_DNA"/>
</dbReference>
<keyword evidence="3" id="KW-1185">Reference proteome</keyword>
<dbReference type="Gene3D" id="3.60.60.10">
    <property type="entry name" value="Penicillin V Acylase, Chain A"/>
    <property type="match status" value="1"/>
</dbReference>
<evidence type="ECO:0000313" key="2">
    <source>
        <dbReference type="EMBL" id="MET7029785.1"/>
    </source>
</evidence>
<name>A0ABV2TWX9_9FLAO</name>
<protein>
    <submittedName>
        <fullName evidence="2">C45 family peptidase</fullName>
    </submittedName>
</protein>
<dbReference type="InterPro" id="IPR029055">
    <property type="entry name" value="Ntn_hydrolases_N"/>
</dbReference>
<dbReference type="InterPro" id="IPR047794">
    <property type="entry name" value="C45_proenzyme-like"/>
</dbReference>
<feature type="domain" description="Peptidase C45 hydrolase" evidence="1">
    <location>
        <begin position="98"/>
        <end position="303"/>
    </location>
</feature>
<dbReference type="NCBIfam" id="NF040521">
    <property type="entry name" value="C45_proenzyme"/>
    <property type="match status" value="1"/>
</dbReference>
<dbReference type="Pfam" id="PF03417">
    <property type="entry name" value="AAT"/>
    <property type="match status" value="1"/>
</dbReference>
<gene>
    <name evidence="2" type="ORF">ABXZ32_10280</name>
</gene>
<dbReference type="RefSeq" id="WP_354618589.1">
    <property type="nucleotide sequence ID" value="NZ_JBEWYP010000005.1"/>
</dbReference>
<evidence type="ECO:0000259" key="1">
    <source>
        <dbReference type="Pfam" id="PF03417"/>
    </source>
</evidence>
<dbReference type="PANTHER" id="PTHR34180:SF1">
    <property type="entry name" value="BETA-ALANYL-DOPAMINE_CARCININE HYDROLASE"/>
    <property type="match status" value="1"/>
</dbReference>
<reference evidence="2 3" key="1">
    <citation type="submission" date="2024-07" db="EMBL/GenBank/DDBJ databases">
        <title>The genome sequence of type strain Sediminicola luteus GDMCC 1.2596T.</title>
        <authorList>
            <person name="Liu Y."/>
        </authorList>
    </citation>
    <scope>NUCLEOTIDE SEQUENCE [LARGE SCALE GENOMIC DNA]</scope>
    <source>
        <strain evidence="2 3">GDMCC 1.2596</strain>
    </source>
</reference>
<comment type="caution">
    <text evidence="2">The sequence shown here is derived from an EMBL/GenBank/DDBJ whole genome shotgun (WGS) entry which is preliminary data.</text>
</comment>
<accession>A0ABV2TWX9</accession>
<organism evidence="2 3">
    <name type="scientific">Sediminicola luteus</name>
    <dbReference type="NCBI Taxonomy" id="319238"/>
    <lineage>
        <taxon>Bacteria</taxon>
        <taxon>Pseudomonadati</taxon>
        <taxon>Bacteroidota</taxon>
        <taxon>Flavobacteriia</taxon>
        <taxon>Flavobacteriales</taxon>
        <taxon>Flavobacteriaceae</taxon>
        <taxon>Sediminicola</taxon>
    </lineage>
</organism>
<dbReference type="SUPFAM" id="SSF56235">
    <property type="entry name" value="N-terminal nucleophile aminohydrolases (Ntn hydrolases)"/>
    <property type="match status" value="1"/>
</dbReference>
<dbReference type="InterPro" id="IPR005079">
    <property type="entry name" value="Peptidase_C45_hydrolase"/>
</dbReference>
<dbReference type="PANTHER" id="PTHR34180">
    <property type="entry name" value="PEPTIDASE C45"/>
    <property type="match status" value="1"/>
</dbReference>
<proteinExistence type="predicted"/>
<sequence>MQLQFNAISELGEPGAKFKNLFDSYWPAYHSWLTSKGAASVPDLATSQAALRKYMPEMVPTYERLCYLVNADVVAARFLTGFQPPAYISACSQAVLVENEVHLVRNYDYHPDLFEGTLLLSSWNGKKVMATSDCLIGAVDGMNESGLAISLTFGGRKVVGEGFGIPFILRYVLEFCDTVEEAVAALIRIPSHMAYNVTVVDRRGIFKTVLLSPDRTPLVTDAAFATNHQIQVDWPENATFNKTLERSAFLNDLLAQKGLDAKTLADAFLRRPLYNTLFSEGFGTLYTSSYQPVAGTMQLRWPNEVMYQSFDNFTEAHKLIQFGEPAKVLKNSDTLMNASPETSGVWPQESLTYGTLHADWQETVAASLVNTMDHAAPFREREKLQTLSDRLVHRGEISWEILADYWAKVGSRYWDHWKN</sequence>